<evidence type="ECO:0000313" key="2">
    <source>
        <dbReference type="EMBL" id="EDL81670.1"/>
    </source>
</evidence>
<keyword evidence="1" id="KW-0472">Membrane</keyword>
<evidence type="ECO:0000313" key="3">
    <source>
        <dbReference type="Proteomes" id="UP000234681"/>
    </source>
</evidence>
<evidence type="ECO:0000256" key="1">
    <source>
        <dbReference type="SAM" id="Phobius"/>
    </source>
</evidence>
<protein>
    <submittedName>
        <fullName evidence="2">RCG20921</fullName>
    </submittedName>
</protein>
<dbReference type="AlphaFoldDB" id="A6JEC5"/>
<proteinExistence type="predicted"/>
<name>A6JEC5_RAT</name>
<accession>A6JEC5</accession>
<gene>
    <name evidence="2" type="ORF">rCG_20921</name>
</gene>
<dbReference type="EMBL" id="CH473982">
    <property type="protein sequence ID" value="EDL81670.1"/>
    <property type="molecule type" value="Genomic_DNA"/>
</dbReference>
<dbReference type="Proteomes" id="UP000234681">
    <property type="component" value="Chromosome 6"/>
</dbReference>
<sequence length="69" mass="8106">MKTTNFMAVLFHYISKNFIVCYTCIFVTLSYFGIKTYKYRDKLHSKISGDHKLYMDATSISCGLDYHCK</sequence>
<reference evidence="3" key="1">
    <citation type="submission" date="2005-09" db="EMBL/GenBank/DDBJ databases">
        <authorList>
            <person name="Mural R.J."/>
            <person name="Li P.W."/>
            <person name="Adams M.D."/>
            <person name="Amanatides P.G."/>
            <person name="Baden-Tillson H."/>
            <person name="Barnstead M."/>
            <person name="Chin S.H."/>
            <person name="Dew I."/>
            <person name="Evans C.A."/>
            <person name="Ferriera S."/>
            <person name="Flanigan M."/>
            <person name="Fosler C."/>
            <person name="Glodek A."/>
            <person name="Gu Z."/>
            <person name="Holt R.A."/>
            <person name="Jennings D."/>
            <person name="Kraft C.L."/>
            <person name="Lu F."/>
            <person name="Nguyen T."/>
            <person name="Nusskern D.R."/>
            <person name="Pfannkoch C.M."/>
            <person name="Sitter C."/>
            <person name="Sutton G.G."/>
            <person name="Venter J.C."/>
            <person name="Wang Z."/>
            <person name="Woodage T."/>
            <person name="Zheng X.H."/>
            <person name="Zhong F."/>
        </authorList>
    </citation>
    <scope>NUCLEOTIDE SEQUENCE [LARGE SCALE GENOMIC DNA]</scope>
    <source>
        <strain>BN</strain>
        <strain evidence="3">Sprague-Dawley</strain>
    </source>
</reference>
<organism evidence="2 3">
    <name type="scientific">Rattus norvegicus</name>
    <name type="common">Rat</name>
    <dbReference type="NCBI Taxonomy" id="10116"/>
    <lineage>
        <taxon>Eukaryota</taxon>
        <taxon>Metazoa</taxon>
        <taxon>Chordata</taxon>
        <taxon>Craniata</taxon>
        <taxon>Vertebrata</taxon>
        <taxon>Euteleostomi</taxon>
        <taxon>Mammalia</taxon>
        <taxon>Eutheria</taxon>
        <taxon>Euarchontoglires</taxon>
        <taxon>Glires</taxon>
        <taxon>Rodentia</taxon>
        <taxon>Myomorpha</taxon>
        <taxon>Muroidea</taxon>
        <taxon>Muridae</taxon>
        <taxon>Murinae</taxon>
        <taxon>Rattus</taxon>
    </lineage>
</organism>
<keyword evidence="1" id="KW-0812">Transmembrane</keyword>
<keyword evidence="1" id="KW-1133">Transmembrane helix</keyword>
<feature type="transmembrane region" description="Helical" evidence="1">
    <location>
        <begin position="6"/>
        <end position="34"/>
    </location>
</feature>